<dbReference type="PRINTS" id="PR00455">
    <property type="entry name" value="HTHTETR"/>
</dbReference>
<reference evidence="5" key="1">
    <citation type="submission" date="2021-01" db="EMBL/GenBank/DDBJ databases">
        <title>Genomic Encyclopedia of Type Strains, Phase IV (KMG-IV): sequencing the most valuable type-strain genomes for metagenomic binning, comparative biology and taxonomic classification.</title>
        <authorList>
            <person name="Goeker M."/>
        </authorList>
    </citation>
    <scope>NUCLEOTIDE SEQUENCE</scope>
    <source>
        <strain evidence="5">DSM 21943</strain>
    </source>
</reference>
<comment type="caution">
    <text evidence="5">The sequence shown here is derived from an EMBL/GenBank/DDBJ whole genome shotgun (WGS) entry which is preliminary data.</text>
</comment>
<dbReference type="PANTHER" id="PTHR43479:SF11">
    <property type="entry name" value="ACREF_ENVCD OPERON REPRESSOR-RELATED"/>
    <property type="match status" value="1"/>
</dbReference>
<proteinExistence type="predicted"/>
<evidence type="ECO:0000256" key="1">
    <source>
        <dbReference type="ARBA" id="ARBA00022491"/>
    </source>
</evidence>
<name>A0ABS2SZ60_9BACI</name>
<accession>A0ABS2SZ60</accession>
<evidence type="ECO:0000256" key="3">
    <source>
        <dbReference type="PROSITE-ProRule" id="PRU00335"/>
    </source>
</evidence>
<evidence type="ECO:0000313" key="5">
    <source>
        <dbReference type="EMBL" id="MBM7840801.1"/>
    </source>
</evidence>
<keyword evidence="6" id="KW-1185">Reference proteome</keyword>
<keyword evidence="2 3" id="KW-0238">DNA-binding</keyword>
<protein>
    <submittedName>
        <fullName evidence="5">AcrR family transcriptional regulator</fullName>
    </submittedName>
</protein>
<feature type="domain" description="HTH tetR-type" evidence="4">
    <location>
        <begin position="2"/>
        <end position="62"/>
    </location>
</feature>
<dbReference type="Gene3D" id="1.10.357.10">
    <property type="entry name" value="Tetracycline Repressor, domain 2"/>
    <property type="match status" value="1"/>
</dbReference>
<dbReference type="PANTHER" id="PTHR43479">
    <property type="entry name" value="ACREF/ENVCD OPERON REPRESSOR-RELATED"/>
    <property type="match status" value="1"/>
</dbReference>
<gene>
    <name evidence="5" type="ORF">JOC54_004094</name>
</gene>
<dbReference type="InterPro" id="IPR050624">
    <property type="entry name" value="HTH-type_Tx_Regulator"/>
</dbReference>
<evidence type="ECO:0000259" key="4">
    <source>
        <dbReference type="PROSITE" id="PS50977"/>
    </source>
</evidence>
<dbReference type="InterPro" id="IPR036271">
    <property type="entry name" value="Tet_transcr_reg_TetR-rel_C_sf"/>
</dbReference>
<sequence length="173" mass="19903">MSEKRKQLLTTAEHLFYENGFHHVGLKRIVSDSGVALMTLYNHFPSKEDLILEVLKSRETRYLSLLENHSEKSKHEKAKKIVAAHVKWLSKHGNGCMFLRAKEEFAHVNEAIVRQVEAHKNQMIESFQLSGFTRGEALQLALLLEGATALAEVKKLSEVERELKKLIEQLYHE</sequence>
<dbReference type="InterPro" id="IPR009057">
    <property type="entry name" value="Homeodomain-like_sf"/>
</dbReference>
<evidence type="ECO:0000256" key="2">
    <source>
        <dbReference type="ARBA" id="ARBA00023125"/>
    </source>
</evidence>
<dbReference type="Proteomes" id="UP001179280">
    <property type="component" value="Unassembled WGS sequence"/>
</dbReference>
<organism evidence="5 6">
    <name type="scientific">Shouchella xiaoxiensis</name>
    <dbReference type="NCBI Taxonomy" id="766895"/>
    <lineage>
        <taxon>Bacteria</taxon>
        <taxon>Bacillati</taxon>
        <taxon>Bacillota</taxon>
        <taxon>Bacilli</taxon>
        <taxon>Bacillales</taxon>
        <taxon>Bacillaceae</taxon>
        <taxon>Shouchella</taxon>
    </lineage>
</organism>
<dbReference type="EMBL" id="JAFBCV010000017">
    <property type="protein sequence ID" value="MBM7840801.1"/>
    <property type="molecule type" value="Genomic_DNA"/>
</dbReference>
<feature type="DNA-binding region" description="H-T-H motif" evidence="3">
    <location>
        <begin position="25"/>
        <end position="44"/>
    </location>
</feature>
<keyword evidence="1" id="KW-0678">Repressor</keyword>
<dbReference type="SUPFAM" id="SSF46689">
    <property type="entry name" value="Homeodomain-like"/>
    <property type="match status" value="1"/>
</dbReference>
<dbReference type="RefSeq" id="WP_204468619.1">
    <property type="nucleotide sequence ID" value="NZ_JAFBCV010000017.1"/>
</dbReference>
<evidence type="ECO:0000313" key="6">
    <source>
        <dbReference type="Proteomes" id="UP001179280"/>
    </source>
</evidence>
<dbReference type="PROSITE" id="PS50977">
    <property type="entry name" value="HTH_TETR_2"/>
    <property type="match status" value="1"/>
</dbReference>
<dbReference type="InterPro" id="IPR001647">
    <property type="entry name" value="HTH_TetR"/>
</dbReference>
<dbReference type="Pfam" id="PF00440">
    <property type="entry name" value="TetR_N"/>
    <property type="match status" value="1"/>
</dbReference>
<dbReference type="SUPFAM" id="SSF48498">
    <property type="entry name" value="Tetracyclin repressor-like, C-terminal domain"/>
    <property type="match status" value="1"/>
</dbReference>